<sequence>MHYQSQGTKVTVLLTNTKLGRDNLRVEQDASRCTESFEYGDGHVLQLSGGPDDGTPNNVSCQATRVVLVDTVR</sequence>
<keyword evidence="2" id="KW-1185">Reference proteome</keyword>
<dbReference type="Proteomes" id="UP000319769">
    <property type="component" value="Unassembled WGS sequence"/>
</dbReference>
<accession>A0A5N0V6S0</accession>
<dbReference type="EMBL" id="VMNW02000019">
    <property type="protein sequence ID" value="KAA9160883.1"/>
    <property type="molecule type" value="Genomic_DNA"/>
</dbReference>
<evidence type="ECO:0000313" key="2">
    <source>
        <dbReference type="Proteomes" id="UP000319769"/>
    </source>
</evidence>
<dbReference type="RefSeq" id="WP_144750286.1">
    <property type="nucleotide sequence ID" value="NZ_VMNW02000019.1"/>
</dbReference>
<reference evidence="1" key="1">
    <citation type="submission" date="2019-09" db="EMBL/GenBank/DDBJ databases">
        <authorList>
            <person name="Teo W.F.A."/>
            <person name="Duangmal K."/>
        </authorList>
    </citation>
    <scope>NUCLEOTIDE SEQUENCE [LARGE SCALE GENOMIC DNA]</scope>
    <source>
        <strain evidence="1">K81G1</strain>
    </source>
</reference>
<organism evidence="1 2">
    <name type="scientific">Amycolatopsis acidicola</name>
    <dbReference type="NCBI Taxonomy" id="2596893"/>
    <lineage>
        <taxon>Bacteria</taxon>
        <taxon>Bacillati</taxon>
        <taxon>Actinomycetota</taxon>
        <taxon>Actinomycetes</taxon>
        <taxon>Pseudonocardiales</taxon>
        <taxon>Pseudonocardiaceae</taxon>
        <taxon>Amycolatopsis</taxon>
    </lineage>
</organism>
<protein>
    <submittedName>
        <fullName evidence="1">Uncharacterized protein</fullName>
    </submittedName>
</protein>
<comment type="caution">
    <text evidence="1">The sequence shown here is derived from an EMBL/GenBank/DDBJ whole genome shotgun (WGS) entry which is preliminary data.</text>
</comment>
<gene>
    <name evidence="1" type="ORF">FPZ12_015855</name>
</gene>
<name>A0A5N0V6S0_9PSEU</name>
<proteinExistence type="predicted"/>
<dbReference type="AlphaFoldDB" id="A0A5N0V6S0"/>
<evidence type="ECO:0000313" key="1">
    <source>
        <dbReference type="EMBL" id="KAA9160883.1"/>
    </source>
</evidence>